<dbReference type="OrthoDB" id="9795612at2"/>
<feature type="domain" description="Type II secretion system protein GspG C-terminal" evidence="11">
    <location>
        <begin position="37"/>
        <end position="148"/>
    </location>
</feature>
<accession>A0A5K7YKU4</accession>
<dbReference type="PANTHER" id="PTHR30093">
    <property type="entry name" value="GENERAL SECRETION PATHWAY PROTEIN G"/>
    <property type="match status" value="1"/>
</dbReference>
<dbReference type="RefSeq" id="WP_155315700.1">
    <property type="nucleotide sequence ID" value="NZ_AP021874.1"/>
</dbReference>
<keyword evidence="4" id="KW-1003">Cell membrane</keyword>
<dbReference type="InterPro" id="IPR012902">
    <property type="entry name" value="N_methyl_site"/>
</dbReference>
<evidence type="ECO:0000256" key="8">
    <source>
        <dbReference type="ARBA" id="ARBA00022989"/>
    </source>
</evidence>
<dbReference type="InterPro" id="IPR045584">
    <property type="entry name" value="Pilin-like"/>
</dbReference>
<sequence length="151" mass="16575">MKRALPHAVQKDSGFTLIELMVVIVILGILAGLIVPRIMGRPEQAKQLKARMQIESISTALKLYKLDNGMYPTTEQGLQALVEQPSSGNAPTKWRKGGYLEKGKVPKDPWGNDFIYLSPGIHDDFDIIAYGADGAAGGEDKYADINSWESE</sequence>
<keyword evidence="8 10" id="KW-1133">Transmembrane helix</keyword>
<dbReference type="NCBIfam" id="TIGR02532">
    <property type="entry name" value="IV_pilin_GFxxxE"/>
    <property type="match status" value="1"/>
</dbReference>
<evidence type="ECO:0000313" key="12">
    <source>
        <dbReference type="EMBL" id="BBO67441.1"/>
    </source>
</evidence>
<dbReference type="SUPFAM" id="SSF54523">
    <property type="entry name" value="Pili subunits"/>
    <property type="match status" value="1"/>
</dbReference>
<dbReference type="NCBIfam" id="TIGR01710">
    <property type="entry name" value="typeII_sec_gspG"/>
    <property type="match status" value="1"/>
</dbReference>
<dbReference type="InterPro" id="IPR013545">
    <property type="entry name" value="T2SS_protein-GspG_C"/>
</dbReference>
<proteinExistence type="inferred from homology"/>
<dbReference type="GO" id="GO:0015627">
    <property type="term" value="C:type II protein secretion system complex"/>
    <property type="evidence" value="ECO:0007669"/>
    <property type="project" value="InterPro"/>
</dbReference>
<comment type="subcellular location">
    <subcellularLocation>
        <location evidence="1">Cell inner membrane</location>
        <topology evidence="1">Single-pass membrane protein</topology>
    </subcellularLocation>
</comment>
<dbReference type="Pfam" id="PF08334">
    <property type="entry name" value="T2SSG"/>
    <property type="match status" value="1"/>
</dbReference>
<organism evidence="12 13">
    <name type="scientific">Desulfosarcina alkanivorans</name>
    <dbReference type="NCBI Taxonomy" id="571177"/>
    <lineage>
        <taxon>Bacteria</taxon>
        <taxon>Pseudomonadati</taxon>
        <taxon>Thermodesulfobacteriota</taxon>
        <taxon>Desulfobacteria</taxon>
        <taxon>Desulfobacterales</taxon>
        <taxon>Desulfosarcinaceae</taxon>
        <taxon>Desulfosarcina</taxon>
    </lineage>
</organism>
<keyword evidence="5" id="KW-0488">Methylation</keyword>
<evidence type="ECO:0000256" key="9">
    <source>
        <dbReference type="ARBA" id="ARBA00023136"/>
    </source>
</evidence>
<evidence type="ECO:0000313" key="13">
    <source>
        <dbReference type="Proteomes" id="UP000427906"/>
    </source>
</evidence>
<keyword evidence="7 10" id="KW-0812">Transmembrane</keyword>
<feature type="transmembrane region" description="Helical" evidence="10">
    <location>
        <begin position="20"/>
        <end position="39"/>
    </location>
</feature>
<dbReference type="GO" id="GO:0015628">
    <property type="term" value="P:protein secretion by the type II secretion system"/>
    <property type="evidence" value="ECO:0007669"/>
    <property type="project" value="InterPro"/>
</dbReference>
<evidence type="ECO:0000256" key="6">
    <source>
        <dbReference type="ARBA" id="ARBA00022519"/>
    </source>
</evidence>
<evidence type="ECO:0000256" key="5">
    <source>
        <dbReference type="ARBA" id="ARBA00022481"/>
    </source>
</evidence>
<dbReference type="PANTHER" id="PTHR30093:SF44">
    <property type="entry name" value="TYPE II SECRETION SYSTEM CORE PROTEIN G"/>
    <property type="match status" value="1"/>
</dbReference>
<evidence type="ECO:0000259" key="11">
    <source>
        <dbReference type="Pfam" id="PF08334"/>
    </source>
</evidence>
<dbReference type="EMBL" id="AP021874">
    <property type="protein sequence ID" value="BBO67441.1"/>
    <property type="molecule type" value="Genomic_DNA"/>
</dbReference>
<keyword evidence="6" id="KW-0997">Cell inner membrane</keyword>
<dbReference type="PRINTS" id="PR00813">
    <property type="entry name" value="BCTERIALGSPG"/>
</dbReference>
<dbReference type="InterPro" id="IPR000983">
    <property type="entry name" value="Bac_GSPG_pilin"/>
</dbReference>
<reference evidence="12 13" key="1">
    <citation type="submission" date="2019-11" db="EMBL/GenBank/DDBJ databases">
        <title>Comparative genomics of hydrocarbon-degrading Desulfosarcina strains.</title>
        <authorList>
            <person name="Watanabe M."/>
            <person name="Kojima H."/>
            <person name="Fukui M."/>
        </authorList>
    </citation>
    <scope>NUCLEOTIDE SEQUENCE [LARGE SCALE GENOMIC DNA]</scope>
    <source>
        <strain evidence="12 13">PL12</strain>
    </source>
</reference>
<dbReference type="InterPro" id="IPR010054">
    <property type="entry name" value="Type2_sec_GspG"/>
</dbReference>
<evidence type="ECO:0000256" key="10">
    <source>
        <dbReference type="SAM" id="Phobius"/>
    </source>
</evidence>
<evidence type="ECO:0000256" key="7">
    <source>
        <dbReference type="ARBA" id="ARBA00022692"/>
    </source>
</evidence>
<name>A0A5K7YKU4_9BACT</name>
<dbReference type="Gene3D" id="3.30.700.10">
    <property type="entry name" value="Glycoprotein, Type 4 Pilin"/>
    <property type="match status" value="1"/>
</dbReference>
<dbReference type="PROSITE" id="PS00409">
    <property type="entry name" value="PROKAR_NTER_METHYL"/>
    <property type="match status" value="1"/>
</dbReference>
<dbReference type="Proteomes" id="UP000427906">
    <property type="component" value="Chromosome"/>
</dbReference>
<evidence type="ECO:0000256" key="3">
    <source>
        <dbReference type="ARBA" id="ARBA00020042"/>
    </source>
</evidence>
<dbReference type="KEGG" id="dalk:DSCA_13710"/>
<dbReference type="GO" id="GO:0005886">
    <property type="term" value="C:plasma membrane"/>
    <property type="evidence" value="ECO:0007669"/>
    <property type="project" value="UniProtKB-SubCell"/>
</dbReference>
<evidence type="ECO:0000256" key="4">
    <source>
        <dbReference type="ARBA" id="ARBA00022475"/>
    </source>
</evidence>
<gene>
    <name evidence="12" type="primary">gspG</name>
    <name evidence="12" type="ORF">DSCA_13710</name>
</gene>
<keyword evidence="9 10" id="KW-0472">Membrane</keyword>
<evidence type="ECO:0000256" key="1">
    <source>
        <dbReference type="ARBA" id="ARBA00004377"/>
    </source>
</evidence>
<keyword evidence="13" id="KW-1185">Reference proteome</keyword>
<evidence type="ECO:0000256" key="2">
    <source>
        <dbReference type="ARBA" id="ARBA00009984"/>
    </source>
</evidence>
<dbReference type="Pfam" id="PF07963">
    <property type="entry name" value="N_methyl"/>
    <property type="match status" value="1"/>
</dbReference>
<comment type="similarity">
    <text evidence="2">Belongs to the GSP G family.</text>
</comment>
<protein>
    <recommendedName>
        <fullName evidence="3">Type II secretion system core protein G</fullName>
    </recommendedName>
</protein>
<dbReference type="AlphaFoldDB" id="A0A5K7YKU4"/>